<organism evidence="1 2">
    <name type="scientific">Fusarium solani subsp. cucurbitae</name>
    <name type="common">Neocosmosporum cucurbitae</name>
    <dbReference type="NCBI Taxonomy" id="2747967"/>
    <lineage>
        <taxon>Eukaryota</taxon>
        <taxon>Fungi</taxon>
        <taxon>Dikarya</taxon>
        <taxon>Ascomycota</taxon>
        <taxon>Pezizomycotina</taxon>
        <taxon>Sordariomycetes</taxon>
        <taxon>Hypocreomycetidae</taxon>
        <taxon>Hypocreales</taxon>
        <taxon>Nectriaceae</taxon>
        <taxon>Fusarium</taxon>
        <taxon>Fusarium solani species complex</taxon>
    </lineage>
</organism>
<gene>
    <name evidence="1" type="ORF">LCI18_012716</name>
</gene>
<accession>A0ACD3ZLP2</accession>
<name>A0ACD3ZLP2_FUSSC</name>
<evidence type="ECO:0000313" key="1">
    <source>
        <dbReference type="EMBL" id="UPL01782.1"/>
    </source>
</evidence>
<evidence type="ECO:0000313" key="2">
    <source>
        <dbReference type="Proteomes" id="UP000830768"/>
    </source>
</evidence>
<dbReference type="EMBL" id="CP090039">
    <property type="protein sequence ID" value="UPL01782.1"/>
    <property type="molecule type" value="Genomic_DNA"/>
</dbReference>
<dbReference type="Proteomes" id="UP000830768">
    <property type="component" value="Chromosome 11"/>
</dbReference>
<reference evidence="1" key="1">
    <citation type="submission" date="2021-11" db="EMBL/GenBank/DDBJ databases">
        <title>Fusarium solani-melongenae Genome sequencing and assembly.</title>
        <authorList>
            <person name="Xie S."/>
            <person name="Huang L."/>
            <person name="Zhang X."/>
        </authorList>
    </citation>
    <scope>NUCLEOTIDE SEQUENCE</scope>
    <source>
        <strain evidence="1">CRI 24-3</strain>
    </source>
</reference>
<sequence>MPEFSKKAAVDIPSLFYWARPVDRDTTVPVPDAFEKQFLNYHGMAMSIRLAAQARCTPTTYNAGLRPISDAIRDNQRNSMVEYLVNQDELIRRGVIDADSLFEFFLVDVQMMPLVETSRIRQAISTIQLFVQRCFLGLESEYVPTDRLDRTWWEWMKNYDTWASNRKVFLYPENMIGPSLRESTGITRMGGDPSRIEADLLKQIKVVHLLELGIVT</sequence>
<keyword evidence="2" id="KW-1185">Reference proteome</keyword>
<proteinExistence type="predicted"/>
<protein>
    <submittedName>
        <fullName evidence="1">Uncharacterized protein</fullName>
    </submittedName>
</protein>